<dbReference type="AlphaFoldDB" id="W1NW37"/>
<sequence>MAAVNRKISAASARSHTRKARQSSGFRLPSGLFRKIGLVLFVGFVAWAYQASQPPPHLIYGSTNGPPVTATRIKLSDGRYLAYKESGVPREKAKYKFVMVHGFDGSRNIQLPASPELVQELGVYFVAYDRAGYGQSDPNPNRFLKSEANDIQELADQLELGSQFYVLGTSMGSHSVWACLKYIPQ</sequence>
<protein>
    <recommendedName>
        <fullName evidence="2">AB hydrolase-1 domain-containing protein</fullName>
    </recommendedName>
</protein>
<name>W1NW37_AMBTC</name>
<dbReference type="Pfam" id="PF00561">
    <property type="entry name" value="Abhydrolase_1"/>
    <property type="match status" value="1"/>
</dbReference>
<evidence type="ECO:0000313" key="4">
    <source>
        <dbReference type="Proteomes" id="UP000017836"/>
    </source>
</evidence>
<organism evidence="3 4">
    <name type="scientific">Amborella trichopoda</name>
    <dbReference type="NCBI Taxonomy" id="13333"/>
    <lineage>
        <taxon>Eukaryota</taxon>
        <taxon>Viridiplantae</taxon>
        <taxon>Streptophyta</taxon>
        <taxon>Embryophyta</taxon>
        <taxon>Tracheophyta</taxon>
        <taxon>Spermatophyta</taxon>
        <taxon>Magnoliopsida</taxon>
        <taxon>Amborellales</taxon>
        <taxon>Amborellaceae</taxon>
        <taxon>Amborella</taxon>
    </lineage>
</organism>
<dbReference type="eggNOG" id="ENOG502QS8H">
    <property type="taxonomic scope" value="Eukaryota"/>
</dbReference>
<gene>
    <name evidence="3" type="ORF">AMTR_s00114p00054010</name>
</gene>
<evidence type="ECO:0000256" key="1">
    <source>
        <dbReference type="SAM" id="MobiDB-lite"/>
    </source>
</evidence>
<evidence type="ECO:0000259" key="2">
    <source>
        <dbReference type="Pfam" id="PF00561"/>
    </source>
</evidence>
<feature type="domain" description="AB hydrolase-1" evidence="2">
    <location>
        <begin position="97"/>
        <end position="178"/>
    </location>
</feature>
<dbReference type="HOGENOM" id="CLU_079489_1_0_1"/>
<feature type="region of interest" description="Disordered" evidence="1">
    <location>
        <begin position="1"/>
        <end position="22"/>
    </location>
</feature>
<dbReference type="Proteomes" id="UP000017836">
    <property type="component" value="Unassembled WGS sequence"/>
</dbReference>
<dbReference type="Gramene" id="ERM98899">
    <property type="protein sequence ID" value="ERM98899"/>
    <property type="gene ID" value="AMTR_s00114p00054010"/>
</dbReference>
<feature type="non-terminal residue" evidence="3">
    <location>
        <position position="185"/>
    </location>
</feature>
<evidence type="ECO:0000313" key="3">
    <source>
        <dbReference type="EMBL" id="ERM98899.1"/>
    </source>
</evidence>
<dbReference type="OMA" id="YGESETH"/>
<reference evidence="4" key="1">
    <citation type="journal article" date="2013" name="Science">
        <title>The Amborella genome and the evolution of flowering plants.</title>
        <authorList>
            <consortium name="Amborella Genome Project"/>
        </authorList>
    </citation>
    <scope>NUCLEOTIDE SEQUENCE [LARGE SCALE GENOMIC DNA]</scope>
</reference>
<accession>W1NW37</accession>
<dbReference type="Gene3D" id="3.40.50.1820">
    <property type="entry name" value="alpha/beta hydrolase"/>
    <property type="match status" value="1"/>
</dbReference>
<dbReference type="EMBL" id="KI395136">
    <property type="protein sequence ID" value="ERM98899.1"/>
    <property type="molecule type" value="Genomic_DNA"/>
</dbReference>
<dbReference type="InterPro" id="IPR029058">
    <property type="entry name" value="AB_hydrolase_fold"/>
</dbReference>
<dbReference type="SUPFAM" id="SSF53474">
    <property type="entry name" value="alpha/beta-Hydrolases"/>
    <property type="match status" value="1"/>
</dbReference>
<dbReference type="PANTHER" id="PTHR45763:SF51">
    <property type="entry name" value="ALPHA_BETA-HYDROLASES SUPERFAMILY PROTEIN"/>
    <property type="match status" value="1"/>
</dbReference>
<keyword evidence="4" id="KW-1185">Reference proteome</keyword>
<proteinExistence type="predicted"/>
<dbReference type="InterPro" id="IPR000073">
    <property type="entry name" value="AB_hydrolase_1"/>
</dbReference>
<dbReference type="PANTHER" id="PTHR45763">
    <property type="entry name" value="HYDROLASE, ALPHA/BETA FOLD FAMILY PROTEIN, EXPRESSED-RELATED"/>
    <property type="match status" value="1"/>
</dbReference>